<accession>A0A0G3BH60</accession>
<dbReference type="InterPro" id="IPR030665">
    <property type="entry name" value="KaiC"/>
</dbReference>
<dbReference type="InterPro" id="IPR010624">
    <property type="entry name" value="KaiC_dom"/>
</dbReference>
<dbReference type="Proteomes" id="UP000035352">
    <property type="component" value="Chromosome"/>
</dbReference>
<dbReference type="Gene3D" id="3.40.50.300">
    <property type="entry name" value="P-loop containing nucleotide triphosphate hydrolases"/>
    <property type="match status" value="2"/>
</dbReference>
<name>A0A0G3BH60_9BURK</name>
<dbReference type="GO" id="GO:0004674">
    <property type="term" value="F:protein serine/threonine kinase activity"/>
    <property type="evidence" value="ECO:0007669"/>
    <property type="project" value="UniProtKB-EC"/>
</dbReference>
<evidence type="ECO:0000313" key="9">
    <source>
        <dbReference type="EMBL" id="AKJ26721.1"/>
    </source>
</evidence>
<dbReference type="PATRIC" id="fig|413882.6.peg.31"/>
<protein>
    <recommendedName>
        <fullName evidence="1">non-specific serine/threonine protein kinase</fullName>
        <ecNumber evidence="1">2.7.11.1</ecNumber>
    </recommendedName>
</protein>
<dbReference type="SUPFAM" id="SSF52540">
    <property type="entry name" value="P-loop containing nucleoside triphosphate hydrolases"/>
    <property type="match status" value="2"/>
</dbReference>
<dbReference type="EMBL" id="CP011371">
    <property type="protein sequence ID" value="AKJ26721.1"/>
    <property type="molecule type" value="Genomic_DNA"/>
</dbReference>
<sequence>MLLTANAAADDGTHKATPPPEATSMAAGGDAAAFRPAALTTNDMHMDHSTTLPDAALAGSSPFISTGVAALDTILGGGITPNRLYMVEGIPGSGKTTLGLQFLQAGARLGESVLYITLSETEEEVRAIASSHHWDLNGVQILQVVPDEQALLPTEQYTVFQPDEVELGETTKSILAEVERRKPARVVFDSLSELRLLAGSPLRYRRQMLGLKQFFAGRQCTVFVLDDRTATAEDPQLQSIAHGIIALEQWHPDYGRERRRLRVVKYRGVPFVGGYHDFTIRPGGLVVFPRLSAAAHRAVVHPGTLASGVTGLDELLGGGLERGTSTLVTGAPGTGKSTVAVTFAVAAAARGERAAVFLFDESVSTLLKRMRGLGNDLQPHLDSGRLTVQQIDPAELSPGEFAHRVGQAARAERASVVVIDSLNGYLNAMPDERFLNAQLHEMLTYLGQLGTTTLLVSVQQGLIGSMTSPVDASYLADTVVVMRYFESQGLVRQAVSVLKKRSGLHERAIREFHLDAEGLRVSEPLRGFHGVLTGVPVYTGTEDPLMKDRLR</sequence>
<dbReference type="KEGG" id="pbh:AAW51_0030"/>
<dbReference type="PANTHER" id="PTHR42926:SF1">
    <property type="entry name" value="CIRCADIAN CLOCK OSCILLATOR PROTEIN KAIC 1"/>
    <property type="match status" value="1"/>
</dbReference>
<evidence type="ECO:0000256" key="4">
    <source>
        <dbReference type="ARBA" id="ARBA00022737"/>
    </source>
</evidence>
<dbReference type="CDD" id="cd19488">
    <property type="entry name" value="KaiC-like_N"/>
    <property type="match status" value="1"/>
</dbReference>
<evidence type="ECO:0000259" key="8">
    <source>
        <dbReference type="PROSITE" id="PS51146"/>
    </source>
</evidence>
<keyword evidence="5" id="KW-0418">Kinase</keyword>
<evidence type="ECO:0000256" key="5">
    <source>
        <dbReference type="ARBA" id="ARBA00022777"/>
    </source>
</evidence>
<dbReference type="PANTHER" id="PTHR42926">
    <property type="match status" value="1"/>
</dbReference>
<dbReference type="GO" id="GO:0016787">
    <property type="term" value="F:hydrolase activity"/>
    <property type="evidence" value="ECO:0007669"/>
    <property type="project" value="UniProtKB-KW"/>
</dbReference>
<dbReference type="InterPro" id="IPR027417">
    <property type="entry name" value="P-loop_NTPase"/>
</dbReference>
<evidence type="ECO:0000256" key="1">
    <source>
        <dbReference type="ARBA" id="ARBA00012513"/>
    </source>
</evidence>
<dbReference type="InterPro" id="IPR003593">
    <property type="entry name" value="AAA+_ATPase"/>
</dbReference>
<dbReference type="EC" id="2.7.11.1" evidence="1"/>
<proteinExistence type="predicted"/>
<evidence type="ECO:0000256" key="2">
    <source>
        <dbReference type="ARBA" id="ARBA00022553"/>
    </source>
</evidence>
<dbReference type="PIRSF" id="PIRSF039117">
    <property type="entry name" value="KaiC"/>
    <property type="match status" value="1"/>
</dbReference>
<evidence type="ECO:0000256" key="7">
    <source>
        <dbReference type="SAM" id="MobiDB-lite"/>
    </source>
</evidence>
<keyword evidence="10" id="KW-1185">Reference proteome</keyword>
<feature type="region of interest" description="Disordered" evidence="7">
    <location>
        <begin position="1"/>
        <end position="27"/>
    </location>
</feature>
<dbReference type="PROSITE" id="PS51146">
    <property type="entry name" value="KAIC"/>
    <property type="match status" value="2"/>
</dbReference>
<dbReference type="PRINTS" id="PR01874">
    <property type="entry name" value="DNAREPAIRADA"/>
</dbReference>
<gene>
    <name evidence="9" type="primary">kaiC</name>
    <name evidence="9" type="ORF">AAW51_0030</name>
</gene>
<keyword evidence="4" id="KW-0677">Repeat</keyword>
<dbReference type="SMART" id="SM00382">
    <property type="entry name" value="AAA"/>
    <property type="match status" value="2"/>
</dbReference>
<feature type="domain" description="KaiC" evidence="8">
    <location>
        <begin position="303"/>
        <end position="535"/>
    </location>
</feature>
<feature type="domain" description="KaiC" evidence="8">
    <location>
        <begin position="62"/>
        <end position="301"/>
    </location>
</feature>
<evidence type="ECO:0000256" key="6">
    <source>
        <dbReference type="ARBA" id="ARBA00022801"/>
    </source>
</evidence>
<organism evidence="9 10">
    <name type="scientific">Caldimonas brevitalea</name>
    <dbReference type="NCBI Taxonomy" id="413882"/>
    <lineage>
        <taxon>Bacteria</taxon>
        <taxon>Pseudomonadati</taxon>
        <taxon>Pseudomonadota</taxon>
        <taxon>Betaproteobacteria</taxon>
        <taxon>Burkholderiales</taxon>
        <taxon>Sphaerotilaceae</taxon>
        <taxon>Caldimonas</taxon>
    </lineage>
</organism>
<evidence type="ECO:0000256" key="3">
    <source>
        <dbReference type="ARBA" id="ARBA00022679"/>
    </source>
</evidence>
<dbReference type="STRING" id="413882.AAW51_0030"/>
<dbReference type="InterPro" id="IPR014774">
    <property type="entry name" value="KaiC-like_dom"/>
</dbReference>
<reference evidence="9 10" key="1">
    <citation type="submission" date="2015-05" db="EMBL/GenBank/DDBJ databases">
        <authorList>
            <person name="Tang B."/>
            <person name="Yu Y."/>
        </authorList>
    </citation>
    <scope>NUCLEOTIDE SEQUENCE [LARGE SCALE GENOMIC DNA]</scope>
    <source>
        <strain evidence="9 10">DSM 7029</strain>
    </source>
</reference>
<evidence type="ECO:0000313" key="10">
    <source>
        <dbReference type="Proteomes" id="UP000035352"/>
    </source>
</evidence>
<dbReference type="AlphaFoldDB" id="A0A0G3BH60"/>
<keyword evidence="3" id="KW-0808">Transferase</keyword>
<keyword evidence="6" id="KW-0378">Hydrolase</keyword>
<keyword evidence="2" id="KW-0597">Phosphoprotein</keyword>
<dbReference type="GO" id="GO:0005524">
    <property type="term" value="F:ATP binding"/>
    <property type="evidence" value="ECO:0007669"/>
    <property type="project" value="InterPro"/>
</dbReference>
<dbReference type="Pfam" id="PF06745">
    <property type="entry name" value="ATPase"/>
    <property type="match status" value="2"/>
</dbReference>
<dbReference type="InterPro" id="IPR051347">
    <property type="entry name" value="Circadian_clock_KaiC-rel"/>
</dbReference>